<comment type="caution">
    <text evidence="2">The sequence shown here is derived from an EMBL/GenBank/DDBJ whole genome shotgun (WGS) entry which is preliminary data.</text>
</comment>
<sequence>MLGSEINTIRNTTTQHTRGPHNTTQLSDNTKNMPFLGTHTTANTPNTSGSQMFVLFSNPTEAIG</sequence>
<proteinExistence type="predicted"/>
<name>A0A5B7GIP3_PORTR</name>
<accession>A0A5B7GIP3</accession>
<feature type="region of interest" description="Disordered" evidence="1">
    <location>
        <begin position="1"/>
        <end position="52"/>
    </location>
</feature>
<reference evidence="2 3" key="1">
    <citation type="submission" date="2019-05" db="EMBL/GenBank/DDBJ databases">
        <title>Another draft genome of Portunus trituberculatus and its Hox gene families provides insights of decapod evolution.</title>
        <authorList>
            <person name="Jeong J.-H."/>
            <person name="Song I."/>
            <person name="Kim S."/>
            <person name="Choi T."/>
            <person name="Kim D."/>
            <person name="Ryu S."/>
            <person name="Kim W."/>
        </authorList>
    </citation>
    <scope>NUCLEOTIDE SEQUENCE [LARGE SCALE GENOMIC DNA]</scope>
    <source>
        <tissue evidence="2">Muscle</tissue>
    </source>
</reference>
<evidence type="ECO:0000313" key="3">
    <source>
        <dbReference type="Proteomes" id="UP000324222"/>
    </source>
</evidence>
<gene>
    <name evidence="2" type="ORF">E2C01_053994</name>
</gene>
<keyword evidence="3" id="KW-1185">Reference proteome</keyword>
<dbReference type="AlphaFoldDB" id="A0A5B7GIP3"/>
<dbReference type="EMBL" id="VSRR010017030">
    <property type="protein sequence ID" value="MPC59961.1"/>
    <property type="molecule type" value="Genomic_DNA"/>
</dbReference>
<organism evidence="2 3">
    <name type="scientific">Portunus trituberculatus</name>
    <name type="common">Swimming crab</name>
    <name type="synonym">Neptunus trituberculatus</name>
    <dbReference type="NCBI Taxonomy" id="210409"/>
    <lineage>
        <taxon>Eukaryota</taxon>
        <taxon>Metazoa</taxon>
        <taxon>Ecdysozoa</taxon>
        <taxon>Arthropoda</taxon>
        <taxon>Crustacea</taxon>
        <taxon>Multicrustacea</taxon>
        <taxon>Malacostraca</taxon>
        <taxon>Eumalacostraca</taxon>
        <taxon>Eucarida</taxon>
        <taxon>Decapoda</taxon>
        <taxon>Pleocyemata</taxon>
        <taxon>Brachyura</taxon>
        <taxon>Eubrachyura</taxon>
        <taxon>Portunoidea</taxon>
        <taxon>Portunidae</taxon>
        <taxon>Portuninae</taxon>
        <taxon>Portunus</taxon>
    </lineage>
</organism>
<protein>
    <submittedName>
        <fullName evidence="2">Uncharacterized protein</fullName>
    </submittedName>
</protein>
<evidence type="ECO:0000256" key="1">
    <source>
        <dbReference type="SAM" id="MobiDB-lite"/>
    </source>
</evidence>
<evidence type="ECO:0000313" key="2">
    <source>
        <dbReference type="EMBL" id="MPC59961.1"/>
    </source>
</evidence>
<dbReference type="Proteomes" id="UP000324222">
    <property type="component" value="Unassembled WGS sequence"/>
</dbReference>